<keyword evidence="4 6" id="KW-0472">Membrane</keyword>
<dbReference type="GO" id="GO:0016020">
    <property type="term" value="C:membrane"/>
    <property type="evidence" value="ECO:0007669"/>
    <property type="project" value="UniProtKB-SubCell"/>
</dbReference>
<sequence length="689" mass="71240">MSTAGLPAGAFLTTLEGRRCTAVPRAAANIANTANTAAASAAPTIQSFSVQTIAATSTAADFAAADDGDTNTAAAETSSSSSTSTTSSPLAITTDTVANPALELAQATQAEDVVTVPPAPVPTPPPPAVLPPEASSTLPTSTDTPSSQQAVPASAVIQTSQADNSITASVADSVAVSPATALPEISASPVLTESAAPAPLFTTIGVAPAPTDNPAAAGTNTGSTNSAVSAVPNPNSNAAQTTVAVAGGVIGGVVAISIVAFVIWWWRRRVMRKRRSTLLTPLDAQNAFDRGEKGAYVINRGSIGPTPIGEKFRAAFGYKIKKIRGRVSQLVTKNGGSNSVNLDRGNSQFMDPVNTHSRASSSTSSHKAEVTTKDRFADWWTRLTADMNFNRRTRNTGPDKGSISTPSSIKEKKGLGSQPDFLTLLGMDERELDQEAQRRRASISRKNGSAGSADHFLGALNLNFGSSTIDNPFSDANALAHTSAQPAPLAFGQPGNPFSDANAIRDPPAAMSKPSTYVADMRRSRGQSVSANNRQPSTVYNRESAGSVDSFQGRRNKFRSDPFDLERPELLAGARAAKNSITSSTGGTAGSEPRASRISGGVGTGDIRRPAGAHTRSESFTSKYSSGVSMGDWSDPGPDVGPAATRWDGPEPRASPTQGWRDRMERDAAAADGSKRQSGGSQKSVGKAM</sequence>
<protein>
    <submittedName>
        <fullName evidence="7">Uncharacterized protein</fullName>
    </submittedName>
</protein>
<evidence type="ECO:0000256" key="6">
    <source>
        <dbReference type="SAM" id="Phobius"/>
    </source>
</evidence>
<dbReference type="GO" id="GO:0071944">
    <property type="term" value="C:cell periphery"/>
    <property type="evidence" value="ECO:0007669"/>
    <property type="project" value="UniProtKB-ARBA"/>
</dbReference>
<evidence type="ECO:0000256" key="5">
    <source>
        <dbReference type="SAM" id="MobiDB-lite"/>
    </source>
</evidence>
<feature type="region of interest" description="Disordered" evidence="5">
    <location>
        <begin position="390"/>
        <end position="420"/>
    </location>
</feature>
<feature type="region of interest" description="Disordered" evidence="5">
    <location>
        <begin position="115"/>
        <end position="156"/>
    </location>
</feature>
<comment type="caution">
    <text evidence="7">The sequence shown here is derived from an EMBL/GenBank/DDBJ whole genome shotgun (WGS) entry which is preliminary data.</text>
</comment>
<organism evidence="7 8">
    <name type="scientific">Lasiosphaeria hispida</name>
    <dbReference type="NCBI Taxonomy" id="260671"/>
    <lineage>
        <taxon>Eukaryota</taxon>
        <taxon>Fungi</taxon>
        <taxon>Dikarya</taxon>
        <taxon>Ascomycota</taxon>
        <taxon>Pezizomycotina</taxon>
        <taxon>Sordariomycetes</taxon>
        <taxon>Sordariomycetidae</taxon>
        <taxon>Sordariales</taxon>
        <taxon>Lasiosphaeriaceae</taxon>
        <taxon>Lasiosphaeria</taxon>
    </lineage>
</organism>
<feature type="compositionally biased region" description="Polar residues" evidence="5">
    <location>
        <begin position="526"/>
        <end position="541"/>
    </location>
</feature>
<feature type="compositionally biased region" description="Basic and acidic residues" evidence="5">
    <location>
        <begin position="660"/>
        <end position="675"/>
    </location>
</feature>
<feature type="region of interest" description="Disordered" evidence="5">
    <location>
        <begin position="70"/>
        <end position="91"/>
    </location>
</feature>
<reference evidence="7" key="2">
    <citation type="submission" date="2023-06" db="EMBL/GenBank/DDBJ databases">
        <authorList>
            <consortium name="Lawrence Berkeley National Laboratory"/>
            <person name="Haridas S."/>
            <person name="Hensen N."/>
            <person name="Bonometti L."/>
            <person name="Westerberg I."/>
            <person name="Brannstrom I.O."/>
            <person name="Guillou S."/>
            <person name="Cros-Aarteil S."/>
            <person name="Calhoun S."/>
            <person name="Kuo A."/>
            <person name="Mondo S."/>
            <person name="Pangilinan J."/>
            <person name="Riley R."/>
            <person name="Labutti K."/>
            <person name="Andreopoulos B."/>
            <person name="Lipzen A."/>
            <person name="Chen C."/>
            <person name="Yanf M."/>
            <person name="Daum C."/>
            <person name="Ng V."/>
            <person name="Clum A."/>
            <person name="Steindorff A."/>
            <person name="Ohm R."/>
            <person name="Martin F."/>
            <person name="Silar P."/>
            <person name="Natvig D."/>
            <person name="Lalanne C."/>
            <person name="Gautier V."/>
            <person name="Ament-Velasquez S.L."/>
            <person name="Kruys A."/>
            <person name="Hutchinson M.I."/>
            <person name="Powell A.J."/>
            <person name="Barry K."/>
            <person name="Miller A.N."/>
            <person name="Grigoriev I.V."/>
            <person name="Debuchy R."/>
            <person name="Gladieux P."/>
            <person name="Thoren M.H."/>
            <person name="Johannesson H."/>
        </authorList>
    </citation>
    <scope>NUCLEOTIDE SEQUENCE</scope>
    <source>
        <strain evidence="7">CBS 955.72</strain>
    </source>
</reference>
<dbReference type="AlphaFoldDB" id="A0AAJ0MAK1"/>
<feature type="compositionally biased region" description="Pro residues" evidence="5">
    <location>
        <begin position="117"/>
        <end position="130"/>
    </location>
</feature>
<evidence type="ECO:0000256" key="1">
    <source>
        <dbReference type="ARBA" id="ARBA00004167"/>
    </source>
</evidence>
<feature type="compositionally biased region" description="Low complexity" evidence="5">
    <location>
        <begin position="131"/>
        <end position="147"/>
    </location>
</feature>
<reference evidence="7" key="1">
    <citation type="journal article" date="2023" name="Mol. Phylogenet. Evol.">
        <title>Genome-scale phylogeny and comparative genomics of the fungal order Sordariales.</title>
        <authorList>
            <person name="Hensen N."/>
            <person name="Bonometti L."/>
            <person name="Westerberg I."/>
            <person name="Brannstrom I.O."/>
            <person name="Guillou S."/>
            <person name="Cros-Aarteil S."/>
            <person name="Calhoun S."/>
            <person name="Haridas S."/>
            <person name="Kuo A."/>
            <person name="Mondo S."/>
            <person name="Pangilinan J."/>
            <person name="Riley R."/>
            <person name="LaButti K."/>
            <person name="Andreopoulos B."/>
            <person name="Lipzen A."/>
            <person name="Chen C."/>
            <person name="Yan M."/>
            <person name="Daum C."/>
            <person name="Ng V."/>
            <person name="Clum A."/>
            <person name="Steindorff A."/>
            <person name="Ohm R.A."/>
            <person name="Martin F."/>
            <person name="Silar P."/>
            <person name="Natvig D.O."/>
            <person name="Lalanne C."/>
            <person name="Gautier V."/>
            <person name="Ament-Velasquez S.L."/>
            <person name="Kruys A."/>
            <person name="Hutchinson M.I."/>
            <person name="Powell A.J."/>
            <person name="Barry K."/>
            <person name="Miller A.N."/>
            <person name="Grigoriev I.V."/>
            <person name="Debuchy R."/>
            <person name="Gladieux P."/>
            <person name="Hiltunen Thoren M."/>
            <person name="Johannesson H."/>
        </authorList>
    </citation>
    <scope>NUCLEOTIDE SEQUENCE</scope>
    <source>
        <strain evidence="7">CBS 955.72</strain>
    </source>
</reference>
<feature type="transmembrane region" description="Helical" evidence="6">
    <location>
        <begin position="243"/>
        <end position="266"/>
    </location>
</feature>
<dbReference type="PANTHER" id="PTHR15549">
    <property type="entry name" value="PAIRED IMMUNOGLOBULIN-LIKE TYPE 2 RECEPTOR"/>
    <property type="match status" value="1"/>
</dbReference>
<feature type="compositionally biased region" description="Polar residues" evidence="5">
    <location>
        <begin position="218"/>
        <end position="231"/>
    </location>
</feature>
<evidence type="ECO:0000313" key="8">
    <source>
        <dbReference type="Proteomes" id="UP001275084"/>
    </source>
</evidence>
<evidence type="ECO:0000256" key="2">
    <source>
        <dbReference type="ARBA" id="ARBA00022692"/>
    </source>
</evidence>
<gene>
    <name evidence="7" type="ORF">B0T25DRAFT_583489</name>
</gene>
<feature type="compositionally biased region" description="Low complexity" evidence="5">
    <location>
        <begin position="355"/>
        <end position="365"/>
    </location>
</feature>
<feature type="region of interest" description="Disordered" evidence="5">
    <location>
        <begin position="522"/>
        <end position="689"/>
    </location>
</feature>
<keyword evidence="2 6" id="KW-0812">Transmembrane</keyword>
<feature type="compositionally biased region" description="Polar residues" evidence="5">
    <location>
        <begin position="338"/>
        <end position="349"/>
    </location>
</feature>
<feature type="region of interest" description="Disordered" evidence="5">
    <location>
        <begin position="212"/>
        <end position="231"/>
    </location>
</feature>
<dbReference type="Proteomes" id="UP001275084">
    <property type="component" value="Unassembled WGS sequence"/>
</dbReference>
<dbReference type="EMBL" id="JAUIQD010000006">
    <property type="protein sequence ID" value="KAK3346265.1"/>
    <property type="molecule type" value="Genomic_DNA"/>
</dbReference>
<keyword evidence="3 6" id="KW-1133">Transmembrane helix</keyword>
<feature type="compositionally biased region" description="Basic and acidic residues" evidence="5">
    <location>
        <begin position="558"/>
        <end position="569"/>
    </location>
</feature>
<comment type="subcellular location">
    <subcellularLocation>
        <location evidence="1">Membrane</location>
        <topology evidence="1">Single-pass membrane protein</topology>
    </subcellularLocation>
</comment>
<name>A0AAJ0MAK1_9PEZI</name>
<dbReference type="InterPro" id="IPR051694">
    <property type="entry name" value="Immunoregulatory_rcpt-like"/>
</dbReference>
<proteinExistence type="predicted"/>
<evidence type="ECO:0000313" key="7">
    <source>
        <dbReference type="EMBL" id="KAK3346265.1"/>
    </source>
</evidence>
<feature type="compositionally biased region" description="Low complexity" evidence="5">
    <location>
        <begin position="676"/>
        <end position="689"/>
    </location>
</feature>
<feature type="region of interest" description="Disordered" evidence="5">
    <location>
        <begin position="338"/>
        <end position="369"/>
    </location>
</feature>
<evidence type="ECO:0000256" key="4">
    <source>
        <dbReference type="ARBA" id="ARBA00023136"/>
    </source>
</evidence>
<keyword evidence="8" id="KW-1185">Reference proteome</keyword>
<accession>A0AAJ0MAK1</accession>
<feature type="compositionally biased region" description="Polar residues" evidence="5">
    <location>
        <begin position="618"/>
        <end position="628"/>
    </location>
</feature>
<evidence type="ECO:0000256" key="3">
    <source>
        <dbReference type="ARBA" id="ARBA00022989"/>
    </source>
</evidence>